<keyword evidence="2" id="KW-1185">Reference proteome</keyword>
<sequence length="98" mass="11366">IPRVKAMVSDIMTEKNGSIENSSIFEDTYGRIGITNIVTGQTTYWSKDALRKEFEKRFKTQVEESKKERERKVSELGLDRHQTTEKEMLHNMSVVNKG</sequence>
<dbReference type="RefSeq" id="WP_259542804.1">
    <property type="nucleotide sequence ID" value="NZ_JANLCJ010000131.1"/>
</dbReference>
<evidence type="ECO:0000313" key="2">
    <source>
        <dbReference type="Proteomes" id="UP001165586"/>
    </source>
</evidence>
<evidence type="ECO:0000313" key="1">
    <source>
        <dbReference type="EMBL" id="MCS5736716.1"/>
    </source>
</evidence>
<comment type="caution">
    <text evidence="1">The sequence shown here is derived from an EMBL/GenBank/DDBJ whole genome shotgun (WGS) entry which is preliminary data.</text>
</comment>
<name>A0ABT2H9T8_9MICO</name>
<gene>
    <name evidence="1" type="ORF">N1032_23580</name>
</gene>
<feature type="non-terminal residue" evidence="1">
    <location>
        <position position="1"/>
    </location>
</feature>
<reference evidence="1" key="1">
    <citation type="submission" date="2022-08" db="EMBL/GenBank/DDBJ databases">
        <authorList>
            <person name="Deng Y."/>
            <person name="Han X.-F."/>
            <person name="Zhang Y.-Q."/>
        </authorList>
    </citation>
    <scope>NUCLEOTIDE SEQUENCE</scope>
    <source>
        <strain evidence="1">CPCC 203386</strain>
    </source>
</reference>
<accession>A0ABT2H9T8</accession>
<dbReference type="Proteomes" id="UP001165586">
    <property type="component" value="Unassembled WGS sequence"/>
</dbReference>
<organism evidence="1 2">
    <name type="scientific">Herbiconiux daphne</name>
    <dbReference type="NCBI Taxonomy" id="2970914"/>
    <lineage>
        <taxon>Bacteria</taxon>
        <taxon>Bacillati</taxon>
        <taxon>Actinomycetota</taxon>
        <taxon>Actinomycetes</taxon>
        <taxon>Micrococcales</taxon>
        <taxon>Microbacteriaceae</taxon>
        <taxon>Herbiconiux</taxon>
    </lineage>
</organism>
<dbReference type="EMBL" id="JANLCJ010000131">
    <property type="protein sequence ID" value="MCS5736716.1"/>
    <property type="molecule type" value="Genomic_DNA"/>
</dbReference>
<protein>
    <submittedName>
        <fullName evidence="1">Uncharacterized protein</fullName>
    </submittedName>
</protein>
<proteinExistence type="predicted"/>